<dbReference type="PANTHER" id="PTHR33991:SF1">
    <property type="entry name" value="DNA REPAIR PROTEIN RECO"/>
    <property type="match status" value="1"/>
</dbReference>
<keyword evidence="3" id="KW-0234">DNA repair</keyword>
<name>A0A0G0V244_9BACT</name>
<feature type="domain" description="DNA replication/recombination mediator RecO N-terminal" evidence="4">
    <location>
        <begin position="1"/>
        <end position="79"/>
    </location>
</feature>
<dbReference type="SUPFAM" id="SSF50249">
    <property type="entry name" value="Nucleic acid-binding proteins"/>
    <property type="match status" value="1"/>
</dbReference>
<dbReference type="InterPro" id="IPR022572">
    <property type="entry name" value="DNA_rep/recomb_RecO_N"/>
</dbReference>
<evidence type="ECO:0000256" key="2">
    <source>
        <dbReference type="ARBA" id="ARBA00023172"/>
    </source>
</evidence>
<dbReference type="GO" id="GO:0006310">
    <property type="term" value="P:DNA recombination"/>
    <property type="evidence" value="ECO:0007669"/>
    <property type="project" value="UniProtKB-KW"/>
</dbReference>
<evidence type="ECO:0000313" key="5">
    <source>
        <dbReference type="EMBL" id="KKR95023.1"/>
    </source>
</evidence>
<dbReference type="Pfam" id="PF11967">
    <property type="entry name" value="RecO_N"/>
    <property type="match status" value="1"/>
</dbReference>
<dbReference type="AlphaFoldDB" id="A0A0G0V244"/>
<evidence type="ECO:0000259" key="4">
    <source>
        <dbReference type="Pfam" id="PF11967"/>
    </source>
</evidence>
<dbReference type="GO" id="GO:0006302">
    <property type="term" value="P:double-strand break repair"/>
    <property type="evidence" value="ECO:0007669"/>
    <property type="project" value="TreeGrafter"/>
</dbReference>
<dbReference type="InterPro" id="IPR037278">
    <property type="entry name" value="ARFGAP/RecO"/>
</dbReference>
<dbReference type="PANTHER" id="PTHR33991">
    <property type="entry name" value="DNA REPAIR PROTEIN RECO"/>
    <property type="match status" value="1"/>
</dbReference>
<dbReference type="SUPFAM" id="SSF57863">
    <property type="entry name" value="ArfGap/RecO-like zinc finger"/>
    <property type="match status" value="1"/>
</dbReference>
<dbReference type="Pfam" id="PF02565">
    <property type="entry name" value="RecO_C"/>
    <property type="match status" value="1"/>
</dbReference>
<dbReference type="EMBL" id="LCAN01000001">
    <property type="protein sequence ID" value="KKR95023.1"/>
    <property type="molecule type" value="Genomic_DNA"/>
</dbReference>
<gene>
    <name evidence="5" type="ORF">UU41_C0001G0013</name>
</gene>
<accession>A0A0G0V244</accession>
<dbReference type="GO" id="GO:0043590">
    <property type="term" value="C:bacterial nucleoid"/>
    <property type="evidence" value="ECO:0007669"/>
    <property type="project" value="TreeGrafter"/>
</dbReference>
<dbReference type="NCBIfam" id="TIGR00613">
    <property type="entry name" value="reco"/>
    <property type="match status" value="1"/>
</dbReference>
<protein>
    <submittedName>
        <fullName evidence="5">Repair protein RecO protein</fullName>
    </submittedName>
</protein>
<dbReference type="Gene3D" id="2.40.50.140">
    <property type="entry name" value="Nucleic acid-binding proteins"/>
    <property type="match status" value="1"/>
</dbReference>
<dbReference type="InterPro" id="IPR012340">
    <property type="entry name" value="NA-bd_OB-fold"/>
</dbReference>
<reference evidence="5 6" key="1">
    <citation type="journal article" date="2015" name="Nature">
        <title>rRNA introns, odd ribosomes, and small enigmatic genomes across a large radiation of phyla.</title>
        <authorList>
            <person name="Brown C.T."/>
            <person name="Hug L.A."/>
            <person name="Thomas B.C."/>
            <person name="Sharon I."/>
            <person name="Castelle C.J."/>
            <person name="Singh A."/>
            <person name="Wilkins M.J."/>
            <person name="Williams K.H."/>
            <person name="Banfield J.F."/>
        </authorList>
    </citation>
    <scope>NUCLEOTIDE SEQUENCE [LARGE SCALE GENOMIC DNA]</scope>
</reference>
<evidence type="ECO:0000256" key="3">
    <source>
        <dbReference type="ARBA" id="ARBA00023204"/>
    </source>
</evidence>
<evidence type="ECO:0000256" key="1">
    <source>
        <dbReference type="ARBA" id="ARBA00022763"/>
    </source>
</evidence>
<dbReference type="InterPro" id="IPR003717">
    <property type="entry name" value="RecO"/>
</dbReference>
<dbReference type="Proteomes" id="UP000034961">
    <property type="component" value="Unassembled WGS sequence"/>
</dbReference>
<comment type="caution">
    <text evidence="5">The sequence shown here is derived from an EMBL/GenBank/DDBJ whole genome shotgun (WGS) entry which is preliminary data.</text>
</comment>
<evidence type="ECO:0000313" key="6">
    <source>
        <dbReference type="Proteomes" id="UP000034961"/>
    </source>
</evidence>
<proteinExistence type="predicted"/>
<sequence>MKKYTVHGIIVKRREHKETDKIVTIVTKQQGKLSVLAKGIRKVTSRRGPSLELFNEVILTLHRAHFLDIVTEVTVVNAYSRIRNDLQRVSAAYELCEIADILTREHQEQQEVFDLLCAHLHRLNVGDLDCLYEFKRDILMTLGFLSDEEALIEFDEYIEQIAERRLYAPKIYE</sequence>
<organism evidence="5 6">
    <name type="scientific">Candidatus Roizmanbacteria bacterium GW2011_GWA1_41_13</name>
    <dbReference type="NCBI Taxonomy" id="1618474"/>
    <lineage>
        <taxon>Bacteria</taxon>
        <taxon>Candidatus Roizmaniibacteriota</taxon>
    </lineage>
</organism>
<keyword evidence="1" id="KW-0227">DNA damage</keyword>
<keyword evidence="2" id="KW-0233">DNA recombination</keyword>